<name>A0A852ZWM1_9ACTN</name>
<evidence type="ECO:0000313" key="5">
    <source>
        <dbReference type="Proteomes" id="UP000567795"/>
    </source>
</evidence>
<evidence type="ECO:0000256" key="3">
    <source>
        <dbReference type="SAM" id="SignalP"/>
    </source>
</evidence>
<accession>A0A852ZWM1</accession>
<dbReference type="AlphaFoldDB" id="A0A852ZWM1"/>
<feature type="signal peptide" evidence="3">
    <location>
        <begin position="1"/>
        <end position="33"/>
    </location>
</feature>
<organism evidence="4 5">
    <name type="scientific">Allostreptomyces psammosilenae</name>
    <dbReference type="NCBI Taxonomy" id="1892865"/>
    <lineage>
        <taxon>Bacteria</taxon>
        <taxon>Bacillati</taxon>
        <taxon>Actinomycetota</taxon>
        <taxon>Actinomycetes</taxon>
        <taxon>Kitasatosporales</taxon>
        <taxon>Streptomycetaceae</taxon>
        <taxon>Allostreptomyces</taxon>
    </lineage>
</organism>
<keyword evidence="3" id="KW-0732">Signal</keyword>
<feature type="chain" id="PRO_5032310073" description="Secreted protein" evidence="3">
    <location>
        <begin position="34"/>
        <end position="261"/>
    </location>
</feature>
<evidence type="ECO:0000256" key="1">
    <source>
        <dbReference type="SAM" id="MobiDB-lite"/>
    </source>
</evidence>
<gene>
    <name evidence="4" type="ORF">FHU37_003736</name>
</gene>
<dbReference type="NCBIfam" id="NF040672">
    <property type="entry name" value="SCO2322_fam"/>
    <property type="match status" value="1"/>
</dbReference>
<feature type="transmembrane region" description="Helical" evidence="2">
    <location>
        <begin position="231"/>
        <end position="249"/>
    </location>
</feature>
<evidence type="ECO:0000256" key="2">
    <source>
        <dbReference type="SAM" id="Phobius"/>
    </source>
</evidence>
<keyword evidence="2" id="KW-0812">Transmembrane</keyword>
<keyword evidence="5" id="KW-1185">Reference proteome</keyword>
<comment type="caution">
    <text evidence="4">The sequence shown here is derived from an EMBL/GenBank/DDBJ whole genome shotgun (WGS) entry which is preliminary data.</text>
</comment>
<dbReference type="RefSeq" id="WP_246449995.1">
    <property type="nucleotide sequence ID" value="NZ_JACBZD010000001.1"/>
</dbReference>
<keyword evidence="2" id="KW-1133">Transmembrane helix</keyword>
<dbReference type="InterPro" id="IPR047703">
    <property type="entry name" value="SCO2322-like"/>
</dbReference>
<evidence type="ECO:0008006" key="6">
    <source>
        <dbReference type="Google" id="ProtNLM"/>
    </source>
</evidence>
<reference evidence="4 5" key="1">
    <citation type="submission" date="2020-07" db="EMBL/GenBank/DDBJ databases">
        <title>Sequencing the genomes of 1000 actinobacteria strains.</title>
        <authorList>
            <person name="Klenk H.-P."/>
        </authorList>
    </citation>
    <scope>NUCLEOTIDE SEQUENCE [LARGE SCALE GENOMIC DNA]</scope>
    <source>
        <strain evidence="4 5">DSM 42178</strain>
    </source>
</reference>
<feature type="region of interest" description="Disordered" evidence="1">
    <location>
        <begin position="178"/>
        <end position="214"/>
    </location>
</feature>
<keyword evidence="2" id="KW-0472">Membrane</keyword>
<sequence>MTRPSPTRRAPRALVACLLPAALLLGTAAPAQAVDYRYWSFWQSETSPGASARWSYATAGPATAVPADGTVDGWRFAVTSEGGAVDAAPADGPDFAALCADTPERSGRKRVGLVVDPGGPADAPAGQTPPAAWSGCLSVAEDATSAEVLAAVPELLPLRYGTSGMLCAIAGYPTDECGAPVERDDAPTPSPGAPTGLPSALPSGYGLEGGEPSGSLHVVAGREVGGSGGSAGWGVGVALLLALAAGAGVQRVRRARSRDDR</sequence>
<proteinExistence type="predicted"/>
<dbReference type="EMBL" id="JACBZD010000001">
    <property type="protein sequence ID" value="NYI06793.1"/>
    <property type="molecule type" value="Genomic_DNA"/>
</dbReference>
<evidence type="ECO:0000313" key="4">
    <source>
        <dbReference type="EMBL" id="NYI06793.1"/>
    </source>
</evidence>
<protein>
    <recommendedName>
        <fullName evidence="6">Secreted protein</fullName>
    </recommendedName>
</protein>
<dbReference type="Proteomes" id="UP000567795">
    <property type="component" value="Unassembled WGS sequence"/>
</dbReference>